<dbReference type="PIRSF" id="PIRSF000137">
    <property type="entry name" value="Alcohol_oxidase"/>
    <property type="match status" value="1"/>
</dbReference>
<accession>A0ABR2VB06</accession>
<evidence type="ECO:0000256" key="2">
    <source>
        <dbReference type="SAM" id="SignalP"/>
    </source>
</evidence>
<dbReference type="InterPro" id="IPR007867">
    <property type="entry name" value="GMC_OxRtase_C"/>
</dbReference>
<dbReference type="Proteomes" id="UP001408356">
    <property type="component" value="Unassembled WGS sequence"/>
</dbReference>
<evidence type="ECO:0000313" key="5">
    <source>
        <dbReference type="Proteomes" id="UP001408356"/>
    </source>
</evidence>
<dbReference type="Gene3D" id="3.50.50.60">
    <property type="entry name" value="FAD/NAD(P)-binding domain"/>
    <property type="match status" value="1"/>
</dbReference>
<keyword evidence="2" id="KW-0732">Signal</keyword>
<organism evidence="4 5">
    <name type="scientific">Seiridium unicorne</name>
    <dbReference type="NCBI Taxonomy" id="138068"/>
    <lineage>
        <taxon>Eukaryota</taxon>
        <taxon>Fungi</taxon>
        <taxon>Dikarya</taxon>
        <taxon>Ascomycota</taxon>
        <taxon>Pezizomycotina</taxon>
        <taxon>Sordariomycetes</taxon>
        <taxon>Xylariomycetidae</taxon>
        <taxon>Amphisphaeriales</taxon>
        <taxon>Sporocadaceae</taxon>
        <taxon>Seiridium</taxon>
    </lineage>
</organism>
<evidence type="ECO:0000256" key="1">
    <source>
        <dbReference type="ARBA" id="ARBA00010790"/>
    </source>
</evidence>
<dbReference type="Pfam" id="PF00732">
    <property type="entry name" value="GMC_oxred_N"/>
    <property type="match status" value="1"/>
</dbReference>
<dbReference type="InterPro" id="IPR036188">
    <property type="entry name" value="FAD/NAD-bd_sf"/>
</dbReference>
<comment type="caution">
    <text evidence="4">The sequence shown here is derived from an EMBL/GenBank/DDBJ whole genome shotgun (WGS) entry which is preliminary data.</text>
</comment>
<dbReference type="SUPFAM" id="SSF51905">
    <property type="entry name" value="FAD/NAD(P)-binding domain"/>
    <property type="match status" value="1"/>
</dbReference>
<feature type="signal peptide" evidence="2">
    <location>
        <begin position="1"/>
        <end position="19"/>
    </location>
</feature>
<evidence type="ECO:0000313" key="4">
    <source>
        <dbReference type="EMBL" id="KAK9424083.1"/>
    </source>
</evidence>
<sequence length="624" mass="66767">MVRSNILGAVLASASFVSARCTVRSNGTVPVTNSTSQYDYVIVGGGLTGLVVATRLTEDPNVSVLVLEYGAEDRSNLTKIPYYGTSLNTAALRSLTSAPEPQAGNQTFAVRVSQVPGGGSQVNGMAWNYGSIGDYDGWESLGNPGWGWDSISSYIKKDVQFTVPKPAIEAIYNYSYDTSAYASEGYAQSSFPEFQYPDMYNYIAGLDELGTIDFIEEHAAGHNGGGRYFVPTALDPTTMTRASAFYAYYDKVSSRTNLELLQKHQVREVVFSDSPEGELVATGVKALNRDTNATVSFTANKEVILAAGAIYTPQLLQWSGVGPQSVLDAAGIETKLDFPAVGSNFQDHAVAYYTWTLGNPTFPTTTSLTTNTTFWDEAVDLYFNHLTGPLTKAQANYIAFPALTVIADDSDELVADLLAQDEGAYLPEIYASSPELVAGYEAQKQLLAAQHGNGSVAAVEIPISGSGGVPNAVEKPLSRGTIHLNASDVYGEPVVFYNALSNPFDRSILVRSLAYTRSLQATTPVATLEPVELWPGVNATTEEDILAAMVEGGWLRPSFSHPSSSCPMLPQELGGCVSSDLQVYGIQQLTIIDASILPLVPGSHIQATMYAVAEKAADIIKARA</sequence>
<protein>
    <submittedName>
        <fullName evidence="4">Choline dehydrogenase</fullName>
    </submittedName>
</protein>
<reference evidence="4 5" key="1">
    <citation type="journal article" date="2024" name="J. Plant Pathol.">
        <title>Sequence and assembly of the genome of Seiridium unicorne, isolate CBS 538.82, causal agent of cypress canker disease.</title>
        <authorList>
            <person name="Scali E."/>
            <person name="Rocca G.D."/>
            <person name="Danti R."/>
            <person name="Garbelotto M."/>
            <person name="Barberini S."/>
            <person name="Baroncelli R."/>
            <person name="Emiliani G."/>
        </authorList>
    </citation>
    <scope>NUCLEOTIDE SEQUENCE [LARGE SCALE GENOMIC DNA]</scope>
    <source>
        <strain evidence="4 5">BM-138-508</strain>
    </source>
</reference>
<proteinExistence type="inferred from homology"/>
<dbReference type="InterPro" id="IPR012132">
    <property type="entry name" value="GMC_OxRdtase"/>
</dbReference>
<feature type="chain" id="PRO_5047286103" evidence="2">
    <location>
        <begin position="20"/>
        <end position="624"/>
    </location>
</feature>
<gene>
    <name evidence="4" type="ORF">SUNI508_03571</name>
</gene>
<dbReference type="Pfam" id="PF05199">
    <property type="entry name" value="GMC_oxred_C"/>
    <property type="match status" value="1"/>
</dbReference>
<evidence type="ECO:0000259" key="3">
    <source>
        <dbReference type="PROSITE" id="PS00624"/>
    </source>
</evidence>
<dbReference type="Gene3D" id="3.30.560.10">
    <property type="entry name" value="Glucose Oxidase, domain 3"/>
    <property type="match status" value="1"/>
</dbReference>
<dbReference type="PROSITE" id="PS00624">
    <property type="entry name" value="GMC_OXRED_2"/>
    <property type="match status" value="1"/>
</dbReference>
<comment type="similarity">
    <text evidence="1">Belongs to the GMC oxidoreductase family.</text>
</comment>
<name>A0ABR2VB06_9PEZI</name>
<dbReference type="SUPFAM" id="SSF54373">
    <property type="entry name" value="FAD-linked reductases, C-terminal domain"/>
    <property type="match status" value="1"/>
</dbReference>
<dbReference type="InterPro" id="IPR000172">
    <property type="entry name" value="GMC_OxRdtase_N"/>
</dbReference>
<dbReference type="EMBL" id="JARVKF010000046">
    <property type="protein sequence ID" value="KAK9424083.1"/>
    <property type="molecule type" value="Genomic_DNA"/>
</dbReference>
<dbReference type="PANTHER" id="PTHR11552">
    <property type="entry name" value="GLUCOSE-METHANOL-CHOLINE GMC OXIDOREDUCTASE"/>
    <property type="match status" value="1"/>
</dbReference>
<keyword evidence="5" id="KW-1185">Reference proteome</keyword>
<feature type="domain" description="Glucose-methanol-choline oxidoreductase N-terminal" evidence="3">
    <location>
        <begin position="308"/>
        <end position="322"/>
    </location>
</feature>
<dbReference type="PANTHER" id="PTHR11552:SF115">
    <property type="entry name" value="DEHYDROGENASE XPTC-RELATED"/>
    <property type="match status" value="1"/>
</dbReference>